<gene>
    <name evidence="6" type="ORF">HNQ59_000415</name>
</gene>
<dbReference type="RefSeq" id="WP_246490810.1">
    <property type="nucleotide sequence ID" value="NZ_JACHHY010000002.1"/>
</dbReference>
<dbReference type="Pfam" id="PF04191">
    <property type="entry name" value="PEMT"/>
    <property type="match status" value="1"/>
</dbReference>
<keyword evidence="7" id="KW-1185">Reference proteome</keyword>
<proteinExistence type="predicted"/>
<dbReference type="InterPro" id="IPR007318">
    <property type="entry name" value="Phopholipid_MeTrfase"/>
</dbReference>
<comment type="subcellular location">
    <subcellularLocation>
        <location evidence="1">Endomembrane system</location>
        <topology evidence="1">Multi-pass membrane protein</topology>
    </subcellularLocation>
</comment>
<dbReference type="PANTHER" id="PTHR12714">
    <property type="entry name" value="PROTEIN-S ISOPRENYLCYSTEINE O-METHYLTRANSFERASE"/>
    <property type="match status" value="1"/>
</dbReference>
<dbReference type="Proteomes" id="UP000575898">
    <property type="component" value="Unassembled WGS sequence"/>
</dbReference>
<feature type="transmembrane region" description="Helical" evidence="5">
    <location>
        <begin position="6"/>
        <end position="30"/>
    </location>
</feature>
<keyword evidence="4 5" id="KW-0472">Membrane</keyword>
<evidence type="ECO:0000256" key="4">
    <source>
        <dbReference type="ARBA" id="ARBA00023136"/>
    </source>
</evidence>
<protein>
    <submittedName>
        <fullName evidence="6">Protein-S-isoprenylcysteine O-methyltransferase Ste14</fullName>
    </submittedName>
</protein>
<reference evidence="6 7" key="1">
    <citation type="submission" date="2020-08" db="EMBL/GenBank/DDBJ databases">
        <title>Genomic Encyclopedia of Type Strains, Phase IV (KMG-IV): sequencing the most valuable type-strain genomes for metagenomic binning, comparative biology and taxonomic classification.</title>
        <authorList>
            <person name="Goeker M."/>
        </authorList>
    </citation>
    <scope>NUCLEOTIDE SEQUENCE [LARGE SCALE GENOMIC DNA]</scope>
    <source>
        <strain evidence="6 7">DSM 27165</strain>
    </source>
</reference>
<keyword evidence="6" id="KW-0808">Transferase</keyword>
<evidence type="ECO:0000256" key="3">
    <source>
        <dbReference type="ARBA" id="ARBA00022989"/>
    </source>
</evidence>
<organism evidence="6 7">
    <name type="scientific">Chitinivorax tropicus</name>
    <dbReference type="NCBI Taxonomy" id="714531"/>
    <lineage>
        <taxon>Bacteria</taxon>
        <taxon>Pseudomonadati</taxon>
        <taxon>Pseudomonadota</taxon>
        <taxon>Betaproteobacteria</taxon>
        <taxon>Chitinivorax</taxon>
    </lineage>
</organism>
<dbReference type="AlphaFoldDB" id="A0A840MLS9"/>
<sequence>MNTAYTWLTVLVVVTGIGCCVAGVVSFRLAKTTVDPVHPDRASTLVVVGIYHLTRNPMYLGFVLIQAAWAVYFPSLGACGAVWVLAMYLNRVQIPLEEAALQTRFGESYQRYMQSVPRWL</sequence>
<evidence type="ECO:0000313" key="6">
    <source>
        <dbReference type="EMBL" id="MBB5017153.1"/>
    </source>
</evidence>
<keyword evidence="2 5" id="KW-0812">Transmembrane</keyword>
<keyword evidence="6" id="KW-0489">Methyltransferase</keyword>
<dbReference type="EMBL" id="JACHHY010000002">
    <property type="protein sequence ID" value="MBB5017153.1"/>
    <property type="molecule type" value="Genomic_DNA"/>
</dbReference>
<dbReference type="GO" id="GO:0032259">
    <property type="term" value="P:methylation"/>
    <property type="evidence" value="ECO:0007669"/>
    <property type="project" value="UniProtKB-KW"/>
</dbReference>
<evidence type="ECO:0000256" key="2">
    <source>
        <dbReference type="ARBA" id="ARBA00022692"/>
    </source>
</evidence>
<dbReference type="PANTHER" id="PTHR12714:SF9">
    <property type="entry name" value="PROTEIN-S-ISOPRENYLCYSTEINE O-METHYLTRANSFERASE"/>
    <property type="match status" value="1"/>
</dbReference>
<evidence type="ECO:0000256" key="5">
    <source>
        <dbReference type="SAM" id="Phobius"/>
    </source>
</evidence>
<dbReference type="Gene3D" id="1.20.120.1630">
    <property type="match status" value="1"/>
</dbReference>
<feature type="transmembrane region" description="Helical" evidence="5">
    <location>
        <begin position="71"/>
        <end position="89"/>
    </location>
</feature>
<name>A0A840MLS9_9PROT</name>
<keyword evidence="3 5" id="KW-1133">Transmembrane helix</keyword>
<accession>A0A840MLS9</accession>
<dbReference type="GO" id="GO:0008168">
    <property type="term" value="F:methyltransferase activity"/>
    <property type="evidence" value="ECO:0007669"/>
    <property type="project" value="UniProtKB-KW"/>
</dbReference>
<comment type="caution">
    <text evidence="6">The sequence shown here is derived from an EMBL/GenBank/DDBJ whole genome shotgun (WGS) entry which is preliminary data.</text>
</comment>
<evidence type="ECO:0000313" key="7">
    <source>
        <dbReference type="Proteomes" id="UP000575898"/>
    </source>
</evidence>
<evidence type="ECO:0000256" key="1">
    <source>
        <dbReference type="ARBA" id="ARBA00004127"/>
    </source>
</evidence>
<dbReference type="GO" id="GO:0012505">
    <property type="term" value="C:endomembrane system"/>
    <property type="evidence" value="ECO:0007669"/>
    <property type="project" value="UniProtKB-SubCell"/>
</dbReference>